<reference evidence="3 4" key="1">
    <citation type="submission" date="2019-03" db="EMBL/GenBank/DDBJ databases">
        <title>Genomic Encyclopedia of Type Strains, Phase IV (KMG-IV): sequencing the most valuable type-strain genomes for metagenomic binning, comparative biology and taxonomic classification.</title>
        <authorList>
            <person name="Goeker M."/>
        </authorList>
    </citation>
    <scope>NUCLEOTIDE SEQUENCE [LARGE SCALE GENOMIC DNA]</scope>
    <source>
        <strain evidence="3 4">DSM 5604</strain>
    </source>
</reference>
<proteinExistence type="predicted"/>
<keyword evidence="1 3" id="KW-0808">Transferase</keyword>
<accession>A0A4R6X5F2</accession>
<dbReference type="Proteomes" id="UP000295729">
    <property type="component" value="Unassembled WGS sequence"/>
</dbReference>
<dbReference type="EMBL" id="SNZA01000003">
    <property type="protein sequence ID" value="TDR13079.1"/>
    <property type="molecule type" value="Genomic_DNA"/>
</dbReference>
<evidence type="ECO:0000256" key="1">
    <source>
        <dbReference type="ARBA" id="ARBA00022679"/>
    </source>
</evidence>
<dbReference type="Gene3D" id="3.40.50.2000">
    <property type="entry name" value="Glycogen Phosphorylase B"/>
    <property type="match status" value="1"/>
</dbReference>
<name>A0A4R6X5F2_9GAMM</name>
<gene>
    <name evidence="3" type="ORF">C8D85_1952</name>
</gene>
<dbReference type="AlphaFoldDB" id="A0A4R6X5F2"/>
<dbReference type="OrthoDB" id="433681at2"/>
<dbReference type="RefSeq" id="WP_133562127.1">
    <property type="nucleotide sequence ID" value="NZ_SNZA01000003.1"/>
</dbReference>
<dbReference type="SUPFAM" id="SSF53756">
    <property type="entry name" value="UDP-Glycosyltransferase/glycogen phosphorylase"/>
    <property type="match status" value="1"/>
</dbReference>
<evidence type="ECO:0000313" key="4">
    <source>
        <dbReference type="Proteomes" id="UP000295729"/>
    </source>
</evidence>
<protein>
    <submittedName>
        <fullName evidence="3">Glycosyltransferase involved in cell wall biosynthesis</fullName>
    </submittedName>
</protein>
<evidence type="ECO:0000313" key="3">
    <source>
        <dbReference type="EMBL" id="TDR13079.1"/>
    </source>
</evidence>
<dbReference type="PANTHER" id="PTHR46401">
    <property type="entry name" value="GLYCOSYLTRANSFERASE WBBK-RELATED"/>
    <property type="match status" value="1"/>
</dbReference>
<sequence>MNEKILINASNLHSGGGVQVATSFISELVNNDSSYNYSLLLSSKVKGNLDSINCPLDSFLSVEVLDIYGLQGILPKFKKYFTGYSKVFTIFGPNYSFFYSRYNIVGFAQPWIIYPDNPVFNRMASIDKLKTKLKYAFQGFFFLRSDELIVELEHVKSRLEFFFKRPPVIHVVYNCCSSVFDDKNLWSDIKSLSTNSSNAFKIGYLSRDYPHKNIDILSGVRKHLREFYNVEVDFYVTLSDFEWENKSNEFKSELNNVGEINVSQCPVFIESMDAMIFPSYLECFSAMPLETLRLNKPLFASDLPFVSDVCGEYAIYFDPSSIEDISKKIHDYLKVRNNLFNIDKSFFSKFSAASRANSYIEILNKD</sequence>
<comment type="caution">
    <text evidence="3">The sequence shown here is derived from an EMBL/GenBank/DDBJ whole genome shotgun (WGS) entry which is preliminary data.</text>
</comment>
<dbReference type="Pfam" id="PF00534">
    <property type="entry name" value="Glycos_transf_1"/>
    <property type="match status" value="1"/>
</dbReference>
<dbReference type="InterPro" id="IPR001296">
    <property type="entry name" value="Glyco_trans_1"/>
</dbReference>
<feature type="domain" description="Glycosyl transferase family 1" evidence="2">
    <location>
        <begin position="197"/>
        <end position="336"/>
    </location>
</feature>
<organism evidence="3 4">
    <name type="scientific">Marinomonas communis</name>
    <dbReference type="NCBI Taxonomy" id="28254"/>
    <lineage>
        <taxon>Bacteria</taxon>
        <taxon>Pseudomonadati</taxon>
        <taxon>Pseudomonadota</taxon>
        <taxon>Gammaproteobacteria</taxon>
        <taxon>Oceanospirillales</taxon>
        <taxon>Oceanospirillaceae</taxon>
        <taxon>Marinomonas</taxon>
    </lineage>
</organism>
<dbReference type="PANTHER" id="PTHR46401:SF2">
    <property type="entry name" value="GLYCOSYLTRANSFERASE WBBK-RELATED"/>
    <property type="match status" value="1"/>
</dbReference>
<dbReference type="GO" id="GO:0016757">
    <property type="term" value="F:glycosyltransferase activity"/>
    <property type="evidence" value="ECO:0007669"/>
    <property type="project" value="InterPro"/>
</dbReference>
<evidence type="ECO:0000259" key="2">
    <source>
        <dbReference type="Pfam" id="PF00534"/>
    </source>
</evidence>
<keyword evidence="4" id="KW-1185">Reference proteome</keyword>